<dbReference type="Proteomes" id="UP000593601">
    <property type="component" value="Chromosome"/>
</dbReference>
<organism evidence="2 3">
    <name type="scientific">Blautia liquoris</name>
    <dbReference type="NCBI Taxonomy" id="2779518"/>
    <lineage>
        <taxon>Bacteria</taxon>
        <taxon>Bacillati</taxon>
        <taxon>Bacillota</taxon>
        <taxon>Clostridia</taxon>
        <taxon>Lachnospirales</taxon>
        <taxon>Lachnospiraceae</taxon>
        <taxon>Blautia</taxon>
    </lineage>
</organism>
<name>A0A7M2RK36_9FIRM</name>
<protein>
    <submittedName>
        <fullName evidence="2">Uncharacterized protein</fullName>
    </submittedName>
</protein>
<keyword evidence="1" id="KW-0472">Membrane</keyword>
<dbReference type="KEGG" id="bliq:INP51_07070"/>
<keyword evidence="3" id="KW-1185">Reference proteome</keyword>
<gene>
    <name evidence="2" type="ORF">INP51_07070</name>
</gene>
<dbReference type="RefSeq" id="WP_193736997.1">
    <property type="nucleotide sequence ID" value="NZ_CP063304.1"/>
</dbReference>
<proteinExistence type="predicted"/>
<reference evidence="2 3" key="1">
    <citation type="submission" date="2020-10" db="EMBL/GenBank/DDBJ databases">
        <title>Blautia liquoris sp.nov., isolated from the mud in a fermentation cellar used for the production of Chinese strong-flavoured liquor.</title>
        <authorList>
            <person name="Lu L."/>
        </authorList>
    </citation>
    <scope>NUCLEOTIDE SEQUENCE [LARGE SCALE GENOMIC DNA]</scope>
    <source>
        <strain evidence="2 3">LZLJ-3</strain>
    </source>
</reference>
<dbReference type="EMBL" id="CP063304">
    <property type="protein sequence ID" value="QOV20683.1"/>
    <property type="molecule type" value="Genomic_DNA"/>
</dbReference>
<accession>A0A7M2RK36</accession>
<evidence type="ECO:0000256" key="1">
    <source>
        <dbReference type="SAM" id="Phobius"/>
    </source>
</evidence>
<keyword evidence="1" id="KW-1133">Transmembrane helix</keyword>
<evidence type="ECO:0000313" key="3">
    <source>
        <dbReference type="Proteomes" id="UP000593601"/>
    </source>
</evidence>
<sequence>MRFLKELLWFLLFAFLGGVVLLMLLAVFAATIAVEFWWFIFWVPAGAIIIGVAAFLILSLIKMPKLKIMTLSLSKRTWG</sequence>
<evidence type="ECO:0000313" key="2">
    <source>
        <dbReference type="EMBL" id="QOV20683.1"/>
    </source>
</evidence>
<keyword evidence="1" id="KW-0812">Transmembrane</keyword>
<feature type="transmembrane region" description="Helical" evidence="1">
    <location>
        <begin position="39"/>
        <end position="61"/>
    </location>
</feature>
<dbReference type="AlphaFoldDB" id="A0A7M2RK36"/>